<proteinExistence type="predicted"/>
<sequence length="34" mass="3772">MHPLAASLKDRFSSASISCACIFTSRWKTSENIL</sequence>
<dbReference type="AlphaFoldDB" id="A0A0A9F1U3"/>
<reference evidence="1" key="2">
    <citation type="journal article" date="2015" name="Data Brief">
        <title>Shoot transcriptome of the giant reed, Arundo donax.</title>
        <authorList>
            <person name="Barrero R.A."/>
            <person name="Guerrero F.D."/>
            <person name="Moolhuijzen P."/>
            <person name="Goolsby J.A."/>
            <person name="Tidwell J."/>
            <person name="Bellgard S.E."/>
            <person name="Bellgard M.I."/>
        </authorList>
    </citation>
    <scope>NUCLEOTIDE SEQUENCE</scope>
    <source>
        <tissue evidence="1">Shoot tissue taken approximately 20 cm above the soil surface</tissue>
    </source>
</reference>
<dbReference type="EMBL" id="GBRH01190896">
    <property type="protein sequence ID" value="JAE07000.1"/>
    <property type="molecule type" value="Transcribed_RNA"/>
</dbReference>
<name>A0A0A9F1U3_ARUDO</name>
<accession>A0A0A9F1U3</accession>
<reference evidence="1" key="1">
    <citation type="submission" date="2014-09" db="EMBL/GenBank/DDBJ databases">
        <authorList>
            <person name="Magalhaes I.L.F."/>
            <person name="Oliveira U."/>
            <person name="Santos F.R."/>
            <person name="Vidigal T.H.D.A."/>
            <person name="Brescovit A.D."/>
            <person name="Santos A.J."/>
        </authorList>
    </citation>
    <scope>NUCLEOTIDE SEQUENCE</scope>
    <source>
        <tissue evidence="1">Shoot tissue taken approximately 20 cm above the soil surface</tissue>
    </source>
</reference>
<protein>
    <submittedName>
        <fullName evidence="1">Uncharacterized protein</fullName>
    </submittedName>
</protein>
<evidence type="ECO:0000313" key="1">
    <source>
        <dbReference type="EMBL" id="JAE07000.1"/>
    </source>
</evidence>
<organism evidence="1">
    <name type="scientific">Arundo donax</name>
    <name type="common">Giant reed</name>
    <name type="synonym">Donax arundinaceus</name>
    <dbReference type="NCBI Taxonomy" id="35708"/>
    <lineage>
        <taxon>Eukaryota</taxon>
        <taxon>Viridiplantae</taxon>
        <taxon>Streptophyta</taxon>
        <taxon>Embryophyta</taxon>
        <taxon>Tracheophyta</taxon>
        <taxon>Spermatophyta</taxon>
        <taxon>Magnoliopsida</taxon>
        <taxon>Liliopsida</taxon>
        <taxon>Poales</taxon>
        <taxon>Poaceae</taxon>
        <taxon>PACMAD clade</taxon>
        <taxon>Arundinoideae</taxon>
        <taxon>Arundineae</taxon>
        <taxon>Arundo</taxon>
    </lineage>
</organism>